<dbReference type="PROSITE" id="PS51179">
    <property type="entry name" value="POU_3"/>
    <property type="match status" value="1"/>
</dbReference>
<feature type="compositionally biased region" description="Polar residues" evidence="1">
    <location>
        <begin position="725"/>
        <end position="734"/>
    </location>
</feature>
<dbReference type="Pfam" id="PF03999">
    <property type="entry name" value="MAP65_ASE1"/>
    <property type="match status" value="1"/>
</dbReference>
<feature type="compositionally biased region" description="Polar residues" evidence="1">
    <location>
        <begin position="638"/>
        <end position="656"/>
    </location>
</feature>
<dbReference type="PANTHER" id="PTHR19321:SF41">
    <property type="entry name" value="FASCETTO-RELATED"/>
    <property type="match status" value="1"/>
</dbReference>
<dbReference type="Proteomes" id="UP000236544">
    <property type="component" value="Unassembled WGS sequence"/>
</dbReference>
<evidence type="ECO:0000313" key="4">
    <source>
        <dbReference type="Proteomes" id="UP000236544"/>
    </source>
</evidence>
<accession>A0A0P1KQ16</accession>
<dbReference type="GO" id="GO:0003700">
    <property type="term" value="F:DNA-binding transcription factor activity"/>
    <property type="evidence" value="ECO:0007669"/>
    <property type="project" value="InterPro"/>
</dbReference>
<dbReference type="GO" id="GO:0051256">
    <property type="term" value="P:mitotic spindle midzone assembly"/>
    <property type="evidence" value="ECO:0007669"/>
    <property type="project" value="TreeGrafter"/>
</dbReference>
<dbReference type="OrthoDB" id="642895at2759"/>
<feature type="region of interest" description="Disordered" evidence="1">
    <location>
        <begin position="638"/>
        <end position="677"/>
    </location>
</feature>
<protein>
    <submittedName>
        <fullName evidence="3">LAQU0S04e00100g1_1</fullName>
    </submittedName>
</protein>
<name>A0A0P1KQ16_9SACH</name>
<dbReference type="EMBL" id="LN890563">
    <property type="protein sequence ID" value="CUS21757.1"/>
    <property type="molecule type" value="Genomic_DNA"/>
</dbReference>
<evidence type="ECO:0000259" key="2">
    <source>
        <dbReference type="PROSITE" id="PS51179"/>
    </source>
</evidence>
<proteinExistence type="predicted"/>
<feature type="domain" description="POU-specific" evidence="2">
    <location>
        <begin position="866"/>
        <end position="909"/>
    </location>
</feature>
<organism evidence="3 4">
    <name type="scientific">Lachancea quebecensis</name>
    <dbReference type="NCBI Taxonomy" id="1654605"/>
    <lineage>
        <taxon>Eukaryota</taxon>
        <taxon>Fungi</taxon>
        <taxon>Dikarya</taxon>
        <taxon>Ascomycota</taxon>
        <taxon>Saccharomycotina</taxon>
        <taxon>Saccharomycetes</taxon>
        <taxon>Saccharomycetales</taxon>
        <taxon>Saccharomycetaceae</taxon>
        <taxon>Lachancea</taxon>
    </lineage>
</organism>
<keyword evidence="4" id="KW-1185">Reference proteome</keyword>
<dbReference type="PANTHER" id="PTHR19321">
    <property type="entry name" value="PROTEIN REGULATOR OF CYTOKINESIS 1 PRC1-RELATED"/>
    <property type="match status" value="1"/>
</dbReference>
<sequence>MSDLQNLNETHVPKCFYSQDNHSSSLSSTAASSVRSPMLFTNYSESTEFLRLTPVNIKNLTSPIRAPKELAQMGKKESASFSAYKENFNLITRKLEKLLDELNVIYKEIGYSNTQIASKEKLIFNNISDSITGFFEQANEEREKITSENQVCQQVLQRILQVTNDSKGTSTIPDLYTRNVIILGDPPVSNNGNPNSPKKPTSLLNKQKTLKKAKGYVIKTYTPKLSTFLDSVVKLKSLVNTVSDYQPEEQEWDVNKLLSVIPPLETCKLYKSFLTSSVHDVDEVYDFIVQNRQALLSTINFNDISEKMVGRIDILSSLFEKEFRSRMEKLHETGKGILNVLKTLGLAPENVLEESVARALRHISAQDSQGAEEMCFSTNALAKLEEVLNHFQEIERSRRQAKELLQNSCNQLWEKLKIPSSYINKFQSDNANLSDMALKNFTEELGRLQEMKKKLIKLLIEDSWTKIQQLWSAMHFTDRETSAFKEMYASMTARSATLEDDEKVLETCEAEIVDLEKRFSLYRPILKLIAEFRSLQSDKVALERSSKDSSRLLLRNSHRILLEEEKTRKRITRHFPDVIQDLIRKLTKFEEDSGGPLMIEGSRFLDVVLEQEEELISKYPRSRVNSFFKGSVASQNISSKTASIRRSPTKDPNQQRKAPKTFRRSTERTPMRTAKSGSVLAPLDISRSSTNQSFNRYMRATRMSSPIRELDHDVRAAVNMRSSPTKIPTLNRSATFPRENGMTGNTRVPKGTTINSTRLMQISPNKLNKIEPNRGKASFVKKTPIKLNQEGFGNNFEQSGANLGKENDVLYMLKSPAKIKVNSRPAQQSPSKEQDDSVYRITKSPEGKFTLNVEQNNADNGFGEGEDTSIMADDENFAKWKTERLAKMNTTQGDVGETPSCINWDTDVF</sequence>
<dbReference type="AlphaFoldDB" id="A0A0P1KQ16"/>
<reference evidence="4" key="1">
    <citation type="submission" date="2015-10" db="EMBL/GenBank/DDBJ databases">
        <authorList>
            <person name="Devillers H."/>
        </authorList>
    </citation>
    <scope>NUCLEOTIDE SEQUENCE [LARGE SCALE GENOMIC DNA]</scope>
</reference>
<evidence type="ECO:0000313" key="3">
    <source>
        <dbReference type="EMBL" id="CUS21757.1"/>
    </source>
</evidence>
<feature type="region of interest" description="Disordered" evidence="1">
    <location>
        <begin position="820"/>
        <end position="839"/>
    </location>
</feature>
<dbReference type="GO" id="GO:1990023">
    <property type="term" value="C:mitotic spindle midzone"/>
    <property type="evidence" value="ECO:0007669"/>
    <property type="project" value="TreeGrafter"/>
</dbReference>
<evidence type="ECO:0000256" key="1">
    <source>
        <dbReference type="SAM" id="MobiDB-lite"/>
    </source>
</evidence>
<gene>
    <name evidence="3" type="ORF">LAQU0_S04e00100g</name>
</gene>
<feature type="compositionally biased region" description="Polar residues" evidence="1">
    <location>
        <begin position="742"/>
        <end position="752"/>
    </location>
</feature>
<dbReference type="InterPro" id="IPR007145">
    <property type="entry name" value="MAP65_Ase1_PRC1"/>
</dbReference>
<dbReference type="InterPro" id="IPR000327">
    <property type="entry name" value="POU_dom"/>
</dbReference>
<feature type="region of interest" description="Disordered" evidence="1">
    <location>
        <begin position="725"/>
        <end position="752"/>
    </location>
</feature>
<dbReference type="GO" id="GO:0008017">
    <property type="term" value="F:microtubule binding"/>
    <property type="evidence" value="ECO:0007669"/>
    <property type="project" value="InterPro"/>
</dbReference>
<dbReference type="Gene3D" id="1.20.58.1520">
    <property type="match status" value="1"/>
</dbReference>
<dbReference type="GO" id="GO:0005737">
    <property type="term" value="C:cytoplasm"/>
    <property type="evidence" value="ECO:0007669"/>
    <property type="project" value="TreeGrafter"/>
</dbReference>